<keyword evidence="3 7" id="KW-0808">Transferase</keyword>
<reference evidence="8 9" key="1">
    <citation type="submission" date="2016-10" db="EMBL/GenBank/DDBJ databases">
        <authorList>
            <person name="de Groot N.N."/>
        </authorList>
    </citation>
    <scope>NUCLEOTIDE SEQUENCE [LARGE SCALE GENOMIC DNA]</scope>
    <source>
        <strain evidence="8 9">DSM 25584</strain>
    </source>
</reference>
<evidence type="ECO:0000256" key="7">
    <source>
        <dbReference type="HAMAP-Rule" id="MF_01147"/>
    </source>
</evidence>
<keyword evidence="5 7" id="KW-1133">Transmembrane helix</keyword>
<dbReference type="GO" id="GO:0005886">
    <property type="term" value="C:plasma membrane"/>
    <property type="evidence" value="ECO:0007669"/>
    <property type="project" value="UniProtKB-SubCell"/>
</dbReference>
<evidence type="ECO:0000313" key="8">
    <source>
        <dbReference type="EMBL" id="SDF47767.1"/>
    </source>
</evidence>
<keyword evidence="2 7" id="KW-1003">Cell membrane</keyword>
<dbReference type="AlphaFoldDB" id="A0A1G7LE16"/>
<dbReference type="Pfam" id="PF01790">
    <property type="entry name" value="LGT"/>
    <property type="match status" value="1"/>
</dbReference>
<accession>A0A1G7LE16</accession>
<dbReference type="OrthoDB" id="871140at2"/>
<organism evidence="8 9">
    <name type="scientific">Limimonas halophila</name>
    <dbReference type="NCBI Taxonomy" id="1082479"/>
    <lineage>
        <taxon>Bacteria</taxon>
        <taxon>Pseudomonadati</taxon>
        <taxon>Pseudomonadota</taxon>
        <taxon>Alphaproteobacteria</taxon>
        <taxon>Rhodospirillales</taxon>
        <taxon>Rhodovibrionaceae</taxon>
        <taxon>Limimonas</taxon>
    </lineage>
</organism>
<dbReference type="PANTHER" id="PTHR30589:SF0">
    <property type="entry name" value="PHOSPHATIDYLGLYCEROL--PROLIPOPROTEIN DIACYLGLYCERYL TRANSFERASE"/>
    <property type="match status" value="1"/>
</dbReference>
<keyword evidence="6 7" id="KW-0472">Membrane</keyword>
<evidence type="ECO:0000256" key="2">
    <source>
        <dbReference type="ARBA" id="ARBA00022475"/>
    </source>
</evidence>
<feature type="binding site" evidence="7">
    <location>
        <position position="143"/>
    </location>
    <ligand>
        <name>a 1,2-diacyl-sn-glycero-3-phospho-(1'-sn-glycerol)</name>
        <dbReference type="ChEBI" id="CHEBI:64716"/>
    </ligand>
</feature>
<evidence type="ECO:0000256" key="6">
    <source>
        <dbReference type="ARBA" id="ARBA00023136"/>
    </source>
</evidence>
<comment type="similarity">
    <text evidence="1 7">Belongs to the Lgt family.</text>
</comment>
<keyword evidence="8" id="KW-0449">Lipoprotein</keyword>
<evidence type="ECO:0000256" key="4">
    <source>
        <dbReference type="ARBA" id="ARBA00022692"/>
    </source>
</evidence>
<name>A0A1G7LE16_9PROT</name>
<dbReference type="HAMAP" id="MF_01147">
    <property type="entry name" value="Lgt"/>
    <property type="match status" value="1"/>
</dbReference>
<dbReference type="Proteomes" id="UP000199415">
    <property type="component" value="Unassembled WGS sequence"/>
</dbReference>
<comment type="function">
    <text evidence="7">Catalyzes the transfer of the diacylglyceryl group from phosphatidylglycerol to the sulfhydryl group of the N-terminal cysteine of a prolipoprotein, the first step in the formation of mature lipoproteins.</text>
</comment>
<keyword evidence="9" id="KW-1185">Reference proteome</keyword>
<dbReference type="NCBIfam" id="TIGR00544">
    <property type="entry name" value="lgt"/>
    <property type="match status" value="1"/>
</dbReference>
<proteinExistence type="inferred from homology"/>
<dbReference type="InterPro" id="IPR001640">
    <property type="entry name" value="Lgt"/>
</dbReference>
<dbReference type="PANTHER" id="PTHR30589">
    <property type="entry name" value="PROLIPOPROTEIN DIACYLGLYCERYL TRANSFERASE"/>
    <property type="match status" value="1"/>
</dbReference>
<dbReference type="PROSITE" id="PS01311">
    <property type="entry name" value="LGT"/>
    <property type="match status" value="1"/>
</dbReference>
<dbReference type="UniPathway" id="UPA00664"/>
<feature type="transmembrane region" description="Helical" evidence="7">
    <location>
        <begin position="124"/>
        <end position="145"/>
    </location>
</feature>
<dbReference type="EC" id="2.5.1.145" evidence="7"/>
<feature type="transmembrane region" description="Helical" evidence="7">
    <location>
        <begin position="232"/>
        <end position="260"/>
    </location>
</feature>
<evidence type="ECO:0000256" key="5">
    <source>
        <dbReference type="ARBA" id="ARBA00022989"/>
    </source>
</evidence>
<evidence type="ECO:0000256" key="1">
    <source>
        <dbReference type="ARBA" id="ARBA00007150"/>
    </source>
</evidence>
<sequence length="268" mass="28870">MLLTLPYPAIDPVAIELGPLALRWYGLAYIAGLVLGWQYCKALTARTPDAALTRVAFDDFLLWATIGVLAGGRLGYVLFYQPGYFLENPEQAAMLWQGGMSFHGGLLGVVAAIVLFARKRGLKLLAFADVIACAAPIGLFFGRVANFINGELWGRPAPDVPWAMAFPTGGPVPRHPSQLYEALLEGVLLFAVLFVLQRRGWLARPGVATGTFVAGYGVARFVAEFFRAPDPFLGYLALGTTMGQLLSLPMILAGAGLIAWSVRRSQPA</sequence>
<feature type="transmembrane region" description="Helical" evidence="7">
    <location>
        <begin position="20"/>
        <end position="40"/>
    </location>
</feature>
<evidence type="ECO:0000256" key="3">
    <source>
        <dbReference type="ARBA" id="ARBA00022679"/>
    </source>
</evidence>
<keyword evidence="4 7" id="KW-0812">Transmembrane</keyword>
<comment type="pathway">
    <text evidence="7">Protein modification; lipoprotein biosynthesis (diacylglyceryl transfer).</text>
</comment>
<dbReference type="STRING" id="1082479.SAMN05216241_101215"/>
<feature type="transmembrane region" description="Helical" evidence="7">
    <location>
        <begin position="100"/>
        <end position="117"/>
    </location>
</feature>
<dbReference type="EMBL" id="FNCE01000001">
    <property type="protein sequence ID" value="SDF47767.1"/>
    <property type="molecule type" value="Genomic_DNA"/>
</dbReference>
<protein>
    <recommendedName>
        <fullName evidence="7">Phosphatidylglycerol--prolipoprotein diacylglyceryl transferase</fullName>
        <ecNumber evidence="7">2.5.1.145</ecNumber>
    </recommendedName>
</protein>
<gene>
    <name evidence="7" type="primary">lgt</name>
    <name evidence="8" type="ORF">SAMN05216241_101215</name>
</gene>
<feature type="transmembrane region" description="Helical" evidence="7">
    <location>
        <begin position="179"/>
        <end position="196"/>
    </location>
</feature>
<feature type="transmembrane region" description="Helical" evidence="7">
    <location>
        <begin position="60"/>
        <end position="80"/>
    </location>
</feature>
<comment type="catalytic activity">
    <reaction evidence="7">
        <text>L-cysteinyl-[prolipoprotein] + a 1,2-diacyl-sn-glycero-3-phospho-(1'-sn-glycerol) = an S-1,2-diacyl-sn-glyceryl-L-cysteinyl-[prolipoprotein] + sn-glycerol 1-phosphate + H(+)</text>
        <dbReference type="Rhea" id="RHEA:56712"/>
        <dbReference type="Rhea" id="RHEA-COMP:14679"/>
        <dbReference type="Rhea" id="RHEA-COMP:14680"/>
        <dbReference type="ChEBI" id="CHEBI:15378"/>
        <dbReference type="ChEBI" id="CHEBI:29950"/>
        <dbReference type="ChEBI" id="CHEBI:57685"/>
        <dbReference type="ChEBI" id="CHEBI:64716"/>
        <dbReference type="ChEBI" id="CHEBI:140658"/>
        <dbReference type="EC" id="2.5.1.145"/>
    </reaction>
</comment>
<dbReference type="GO" id="GO:0008961">
    <property type="term" value="F:phosphatidylglycerol-prolipoprotein diacylglyceryl transferase activity"/>
    <property type="evidence" value="ECO:0007669"/>
    <property type="project" value="UniProtKB-UniRule"/>
</dbReference>
<dbReference type="GO" id="GO:0042158">
    <property type="term" value="P:lipoprotein biosynthetic process"/>
    <property type="evidence" value="ECO:0007669"/>
    <property type="project" value="UniProtKB-UniRule"/>
</dbReference>
<evidence type="ECO:0000313" key="9">
    <source>
        <dbReference type="Proteomes" id="UP000199415"/>
    </source>
</evidence>
<feature type="transmembrane region" description="Helical" evidence="7">
    <location>
        <begin position="208"/>
        <end position="226"/>
    </location>
</feature>
<comment type="subcellular location">
    <subcellularLocation>
        <location evidence="7">Cell membrane</location>
        <topology evidence="7">Multi-pass membrane protein</topology>
    </subcellularLocation>
</comment>
<dbReference type="RefSeq" id="WP_090018265.1">
    <property type="nucleotide sequence ID" value="NZ_FNCE01000001.1"/>
</dbReference>